<dbReference type="EMBL" id="JACVVK020000004">
    <property type="protein sequence ID" value="KAK7507270.1"/>
    <property type="molecule type" value="Genomic_DNA"/>
</dbReference>
<gene>
    <name evidence="2" type="ORF">BaRGS_00001205</name>
</gene>
<feature type="compositionally biased region" description="Polar residues" evidence="1">
    <location>
        <begin position="1"/>
        <end position="11"/>
    </location>
</feature>
<accession>A0ABD0M702</accession>
<feature type="region of interest" description="Disordered" evidence="1">
    <location>
        <begin position="1"/>
        <end position="112"/>
    </location>
</feature>
<keyword evidence="3" id="KW-1185">Reference proteome</keyword>
<feature type="compositionally biased region" description="Acidic residues" evidence="1">
    <location>
        <begin position="72"/>
        <end position="84"/>
    </location>
</feature>
<evidence type="ECO:0000313" key="3">
    <source>
        <dbReference type="Proteomes" id="UP001519460"/>
    </source>
</evidence>
<reference evidence="2 3" key="1">
    <citation type="journal article" date="2023" name="Sci. Data">
        <title>Genome assembly of the Korean intertidal mud-creeper Batillaria attramentaria.</title>
        <authorList>
            <person name="Patra A.K."/>
            <person name="Ho P.T."/>
            <person name="Jun S."/>
            <person name="Lee S.J."/>
            <person name="Kim Y."/>
            <person name="Won Y.J."/>
        </authorList>
    </citation>
    <scope>NUCLEOTIDE SEQUENCE [LARGE SCALE GENOMIC DNA]</scope>
    <source>
        <strain evidence="2">Wonlab-2016</strain>
    </source>
</reference>
<evidence type="ECO:0000313" key="2">
    <source>
        <dbReference type="EMBL" id="KAK7507270.1"/>
    </source>
</evidence>
<name>A0ABD0M702_9CAEN</name>
<dbReference type="Proteomes" id="UP001519460">
    <property type="component" value="Unassembled WGS sequence"/>
</dbReference>
<organism evidence="2 3">
    <name type="scientific">Batillaria attramentaria</name>
    <dbReference type="NCBI Taxonomy" id="370345"/>
    <lineage>
        <taxon>Eukaryota</taxon>
        <taxon>Metazoa</taxon>
        <taxon>Spiralia</taxon>
        <taxon>Lophotrochozoa</taxon>
        <taxon>Mollusca</taxon>
        <taxon>Gastropoda</taxon>
        <taxon>Caenogastropoda</taxon>
        <taxon>Sorbeoconcha</taxon>
        <taxon>Cerithioidea</taxon>
        <taxon>Batillariidae</taxon>
        <taxon>Batillaria</taxon>
    </lineage>
</organism>
<proteinExistence type="predicted"/>
<sequence>MIQLMEPQTRNPEGDIPVQASEVEEAESKSLQHTDDDQGVDAADGASDGDDHDSTGPAESERGEPSQPGEREETEESPEQESQDTAEQPQGPVMLRRSGRTRQPPKWQTSGDFIMAQQVVGPEWKRKIAFLSELNESGVVKMDQTTLSETVASILTQ</sequence>
<comment type="caution">
    <text evidence="2">The sequence shown here is derived from an EMBL/GenBank/DDBJ whole genome shotgun (WGS) entry which is preliminary data.</text>
</comment>
<feature type="compositionally biased region" description="Basic and acidic residues" evidence="1">
    <location>
        <begin position="26"/>
        <end position="36"/>
    </location>
</feature>
<evidence type="ECO:0000256" key="1">
    <source>
        <dbReference type="SAM" id="MobiDB-lite"/>
    </source>
</evidence>
<protein>
    <submittedName>
        <fullName evidence="2">Uncharacterized protein</fullName>
    </submittedName>
</protein>
<dbReference type="AlphaFoldDB" id="A0ABD0M702"/>